<protein>
    <submittedName>
        <fullName evidence="1">Uncharacterized protein</fullName>
    </submittedName>
</protein>
<organism evidence="1 2">
    <name type="scientific">Aedes albopictus</name>
    <name type="common">Asian tiger mosquito</name>
    <name type="synonym">Stegomyia albopicta</name>
    <dbReference type="NCBI Taxonomy" id="7160"/>
    <lineage>
        <taxon>Eukaryota</taxon>
        <taxon>Metazoa</taxon>
        <taxon>Ecdysozoa</taxon>
        <taxon>Arthropoda</taxon>
        <taxon>Hexapoda</taxon>
        <taxon>Insecta</taxon>
        <taxon>Pterygota</taxon>
        <taxon>Neoptera</taxon>
        <taxon>Endopterygota</taxon>
        <taxon>Diptera</taxon>
        <taxon>Nematocera</taxon>
        <taxon>Culicoidea</taxon>
        <taxon>Culicidae</taxon>
        <taxon>Culicinae</taxon>
        <taxon>Aedini</taxon>
        <taxon>Aedes</taxon>
        <taxon>Stegomyia</taxon>
    </lineage>
</organism>
<keyword evidence="2" id="KW-1185">Reference proteome</keyword>
<proteinExistence type="predicted"/>
<dbReference type="RefSeq" id="XP_062707539.1">
    <property type="nucleotide sequence ID" value="XM_062851555.1"/>
</dbReference>
<dbReference type="EnsemblMetazoa" id="AALFPA23_003064.R3219">
    <property type="protein sequence ID" value="AALFPA23_003064.P3219"/>
    <property type="gene ID" value="AALFPA23_003064"/>
</dbReference>
<name>A0ABM1XUR2_AEDAL</name>
<evidence type="ECO:0000313" key="1">
    <source>
        <dbReference type="EnsemblMetazoa" id="AALFPA23_003064.P3219"/>
    </source>
</evidence>
<dbReference type="Pfam" id="PF07253">
    <property type="entry name" value="Gypsy"/>
    <property type="match status" value="1"/>
</dbReference>
<dbReference type="InterPro" id="IPR009882">
    <property type="entry name" value="Gypsy"/>
</dbReference>
<reference evidence="2" key="1">
    <citation type="journal article" date="2015" name="Proc. Natl. Acad. Sci. U.S.A.">
        <title>Genome sequence of the Asian Tiger mosquito, Aedes albopictus, reveals insights into its biology, genetics, and evolution.</title>
        <authorList>
            <person name="Chen X.G."/>
            <person name="Jiang X."/>
            <person name="Gu J."/>
            <person name="Xu M."/>
            <person name="Wu Y."/>
            <person name="Deng Y."/>
            <person name="Zhang C."/>
            <person name="Bonizzoni M."/>
            <person name="Dermauw W."/>
            <person name="Vontas J."/>
            <person name="Armbruster P."/>
            <person name="Huang X."/>
            <person name="Yang Y."/>
            <person name="Zhang H."/>
            <person name="He W."/>
            <person name="Peng H."/>
            <person name="Liu Y."/>
            <person name="Wu K."/>
            <person name="Chen J."/>
            <person name="Lirakis M."/>
            <person name="Topalis P."/>
            <person name="Van Leeuwen T."/>
            <person name="Hall A.B."/>
            <person name="Jiang X."/>
            <person name="Thorpe C."/>
            <person name="Mueller R.L."/>
            <person name="Sun C."/>
            <person name="Waterhouse R.M."/>
            <person name="Yan G."/>
            <person name="Tu Z.J."/>
            <person name="Fang X."/>
            <person name="James A.A."/>
        </authorList>
    </citation>
    <scope>NUCLEOTIDE SEQUENCE [LARGE SCALE GENOMIC DNA]</scope>
    <source>
        <strain evidence="2">Foshan</strain>
    </source>
</reference>
<sequence>MDTHIFFITISILTSFKPSTTQSIRLTNLALNPGILALQEGYSFRKLGEHKLFHIVDLDKYEPIFRRLKINIIGINSFGSYSGMTDLLSTKVSNTQQLFFELKPKIRPKRGLFNFIGTGIKTITGNLDNNDLIEISKNLEDLNLNSKILINENNEQRLINQQFQNRLNRVINHLESQQAQISKNLILARNCSARKDFIIFKEIFKIHFNLDFLKSHLEDIFEAIRLPKIQILSKNILSSQELGFATTKLEEKGVVLNTLEETYDFLELSAFHNHSKIIFAISIPLLENLVYENFFLEPMPVGNKILKMPCHAGQRFNIYCHQRVQTYPKAEVVRPRQFDKHHQ</sequence>
<evidence type="ECO:0000313" key="2">
    <source>
        <dbReference type="Proteomes" id="UP000069940"/>
    </source>
</evidence>
<dbReference type="Proteomes" id="UP000069940">
    <property type="component" value="Unassembled WGS sequence"/>
</dbReference>
<reference evidence="1" key="2">
    <citation type="submission" date="2025-05" db="UniProtKB">
        <authorList>
            <consortium name="EnsemblMetazoa"/>
        </authorList>
    </citation>
    <scope>IDENTIFICATION</scope>
    <source>
        <strain evidence="1">Foshan</strain>
    </source>
</reference>
<accession>A0ABM1XUR2</accession>
<dbReference type="GeneID" id="134288015"/>